<evidence type="ECO:0000313" key="4">
    <source>
        <dbReference type="EMBL" id="OYO13288.1"/>
    </source>
</evidence>
<feature type="transmembrane region" description="Helical" evidence="2">
    <location>
        <begin position="89"/>
        <end position="111"/>
    </location>
</feature>
<evidence type="ECO:0000313" key="5">
    <source>
        <dbReference type="Proteomes" id="UP000215896"/>
    </source>
</evidence>
<feature type="transmembrane region" description="Helical" evidence="2">
    <location>
        <begin position="131"/>
        <end position="156"/>
    </location>
</feature>
<feature type="transmembrane region" description="Helical" evidence="2">
    <location>
        <begin position="220"/>
        <end position="237"/>
    </location>
</feature>
<dbReference type="PANTHER" id="PTHR42736">
    <property type="entry name" value="PROTEIN-GLUTAMINE GAMMA-GLUTAMYLTRANSFERASE"/>
    <property type="match status" value="1"/>
</dbReference>
<keyword evidence="2" id="KW-0812">Transmembrane</keyword>
<dbReference type="PANTHER" id="PTHR42736:SF1">
    <property type="entry name" value="PROTEIN-GLUTAMINE GAMMA-GLUTAMYLTRANSFERASE"/>
    <property type="match status" value="1"/>
</dbReference>
<evidence type="ECO:0000259" key="3">
    <source>
        <dbReference type="SMART" id="SM00460"/>
    </source>
</evidence>
<dbReference type="OrthoDB" id="3651060at2"/>
<keyword evidence="2" id="KW-1133">Transmembrane helix</keyword>
<sequence>MSAPTMPESSRTANARASAGVATPARRPVDRSAGDPMWLRLVVSVLVLIIGTASLRAAWAGMAAWPLLILAGLVGGAAAYALGRMRVAFALRLLVLALVPVLLLIAVGRQAGKSALAGVADSFPTLLTSPYPAQLTLPLLAPGLVIAWVAGCLLGGALPLRRFFLAPLAAGLVLLISGDLLSGGGSDRTGWISMALVAVILASWSGWVTRRRPGPPPGTGLAIVLGAVALAVGWVPLGTPFQPRDLVSRPEEAVSEPNVLPMLGAWAERQDEEILRRSGDTYPLHLAVYPDYDGVTFNSISKYADIGDTRAPLLPPGRFQKELTTTVTWKPITRWVPAPGVPTEVTIPGARLDPDTGALISPQVPNGGVVSYTVTGSVDAPRLAELAAADIGQAERYTALPPNTPGEFAAYAKEVTKNSATYLDQVQAIERTVKADRKFVATAPGGSSLPRLRSFLFDNEDKGGRLGTSEQFAASFAILTRSLGIPTRVVVGFGQGSPLATDPNVNVVRGRDAAAWPEVYFAGFGWVPFNPTPDLSSVQPPTANRQQRPPPPRPTPVPTPAVPPAPLLGADDLQWWWIPAGALGLGLLGVGGLTIARRVRRNRQQQAGALGAWRLLRDSLRLSGRPPEPNRAAVSVAAAIGVPEAETVARAAETASFAPAAVDAPAVWDTARAADRALRGQASGWQRLVWSFSPAVWLKPKQKAAKPPRRTPRSSNPARSSSSSRSERVERT</sequence>
<name>A0A255GBJ9_9ACTN</name>
<dbReference type="RefSeq" id="WP_094405544.1">
    <property type="nucleotide sequence ID" value="NZ_NMVO01000013.1"/>
</dbReference>
<feature type="transmembrane region" description="Helical" evidence="2">
    <location>
        <begin position="37"/>
        <end position="57"/>
    </location>
</feature>
<dbReference type="SMART" id="SM00460">
    <property type="entry name" value="TGc"/>
    <property type="match status" value="1"/>
</dbReference>
<dbReference type="Proteomes" id="UP000215896">
    <property type="component" value="Unassembled WGS sequence"/>
</dbReference>
<dbReference type="InterPro" id="IPR052901">
    <property type="entry name" value="Bact_TGase-like"/>
</dbReference>
<dbReference type="Gene3D" id="3.10.620.30">
    <property type="match status" value="1"/>
</dbReference>
<gene>
    <name evidence="4" type="ORF">CGZ94_09850</name>
</gene>
<dbReference type="Pfam" id="PF01841">
    <property type="entry name" value="Transglut_core"/>
    <property type="match status" value="1"/>
</dbReference>
<dbReference type="AlphaFoldDB" id="A0A255GBJ9"/>
<evidence type="ECO:0000256" key="2">
    <source>
        <dbReference type="SAM" id="Phobius"/>
    </source>
</evidence>
<feature type="compositionally biased region" description="Pro residues" evidence="1">
    <location>
        <begin position="548"/>
        <end position="564"/>
    </location>
</feature>
<proteinExistence type="predicted"/>
<dbReference type="InterPro" id="IPR038765">
    <property type="entry name" value="Papain-like_cys_pep_sf"/>
</dbReference>
<comment type="caution">
    <text evidence="4">The sequence shown here is derived from an EMBL/GenBank/DDBJ whole genome shotgun (WGS) entry which is preliminary data.</text>
</comment>
<feature type="region of interest" description="Disordered" evidence="1">
    <location>
        <begin position="1"/>
        <end position="30"/>
    </location>
</feature>
<dbReference type="InterPro" id="IPR002931">
    <property type="entry name" value="Transglutaminase-like"/>
</dbReference>
<feature type="region of interest" description="Disordered" evidence="1">
    <location>
        <begin position="535"/>
        <end position="564"/>
    </location>
</feature>
<reference evidence="4 5" key="1">
    <citation type="submission" date="2017-07" db="EMBL/GenBank/DDBJ databases">
        <title>Draft whole genome sequences of clinical Proprionibacteriaceae strains.</title>
        <authorList>
            <person name="Bernier A.-M."/>
            <person name="Bernard K."/>
            <person name="Domingo M.-C."/>
        </authorList>
    </citation>
    <scope>NUCLEOTIDE SEQUENCE [LARGE SCALE GENOMIC DNA]</scope>
    <source>
        <strain evidence="4 5">NML 030167</strain>
    </source>
</reference>
<protein>
    <recommendedName>
        <fullName evidence="3">Transglutaminase-like domain-containing protein</fullName>
    </recommendedName>
</protein>
<feature type="domain" description="Transglutaminase-like" evidence="3">
    <location>
        <begin position="461"/>
        <end position="533"/>
    </location>
</feature>
<accession>A0A255GBJ9</accession>
<organism evidence="4 5">
    <name type="scientific">Enemella evansiae</name>
    <dbReference type="NCBI Taxonomy" id="2016499"/>
    <lineage>
        <taxon>Bacteria</taxon>
        <taxon>Bacillati</taxon>
        <taxon>Actinomycetota</taxon>
        <taxon>Actinomycetes</taxon>
        <taxon>Propionibacteriales</taxon>
        <taxon>Propionibacteriaceae</taxon>
        <taxon>Enemella</taxon>
    </lineage>
</organism>
<feature type="transmembrane region" description="Helical" evidence="2">
    <location>
        <begin position="190"/>
        <end position="208"/>
    </location>
</feature>
<feature type="compositionally biased region" description="Basic residues" evidence="1">
    <location>
        <begin position="700"/>
        <end position="712"/>
    </location>
</feature>
<feature type="transmembrane region" description="Helical" evidence="2">
    <location>
        <begin position="575"/>
        <end position="596"/>
    </location>
</feature>
<keyword evidence="2" id="KW-0472">Membrane</keyword>
<evidence type="ECO:0000256" key="1">
    <source>
        <dbReference type="SAM" id="MobiDB-lite"/>
    </source>
</evidence>
<feature type="transmembrane region" description="Helical" evidence="2">
    <location>
        <begin position="63"/>
        <end position="82"/>
    </location>
</feature>
<dbReference type="SUPFAM" id="SSF54001">
    <property type="entry name" value="Cysteine proteinases"/>
    <property type="match status" value="1"/>
</dbReference>
<keyword evidence="5" id="KW-1185">Reference proteome</keyword>
<feature type="region of interest" description="Disordered" evidence="1">
    <location>
        <begin position="700"/>
        <end position="732"/>
    </location>
</feature>
<feature type="transmembrane region" description="Helical" evidence="2">
    <location>
        <begin position="163"/>
        <end position="184"/>
    </location>
</feature>
<dbReference type="EMBL" id="NMVO01000013">
    <property type="protein sequence ID" value="OYO13288.1"/>
    <property type="molecule type" value="Genomic_DNA"/>
</dbReference>
<feature type="compositionally biased region" description="Low complexity" evidence="1">
    <location>
        <begin position="713"/>
        <end position="724"/>
    </location>
</feature>